<gene>
    <name evidence="2" type="ordered locus">Hoch_0639</name>
</gene>
<dbReference type="STRING" id="502025.Hoch_0639"/>
<evidence type="ECO:0000313" key="2">
    <source>
        <dbReference type="EMBL" id="ACY13271.1"/>
    </source>
</evidence>
<dbReference type="eggNOG" id="ENOG5030U8B">
    <property type="taxonomic scope" value="Bacteria"/>
</dbReference>
<name>D0LLQ4_HALO1</name>
<dbReference type="HOGENOM" id="CLU_077115_0_0_7"/>
<feature type="region of interest" description="Disordered" evidence="1">
    <location>
        <begin position="1"/>
        <end position="22"/>
    </location>
</feature>
<organism evidence="2 3">
    <name type="scientific">Haliangium ochraceum (strain DSM 14365 / JCM 11303 / SMP-2)</name>
    <dbReference type="NCBI Taxonomy" id="502025"/>
    <lineage>
        <taxon>Bacteria</taxon>
        <taxon>Pseudomonadati</taxon>
        <taxon>Myxococcota</taxon>
        <taxon>Polyangia</taxon>
        <taxon>Haliangiales</taxon>
        <taxon>Kofleriaceae</taxon>
        <taxon>Haliangium</taxon>
    </lineage>
</organism>
<feature type="region of interest" description="Disordered" evidence="1">
    <location>
        <begin position="196"/>
        <end position="251"/>
    </location>
</feature>
<evidence type="ECO:0000256" key="1">
    <source>
        <dbReference type="SAM" id="MobiDB-lite"/>
    </source>
</evidence>
<sequence>MSKQPETSGNPTGRPKKNSDRRVPYAEVDRLLVFGEVVPCDDGDGTVVEYPSYRELARRFGVSHSVINTYSKRHNCMQRREVAQARVAAKVDQKLTEYRANSIAVTKKDELRIIDSFLSEFEKALSEGRVRCDNAGDFNTMLRLKQFVQGGADSRQELHAALSLEDLQARHRRMLKELEQGPDSPALSERIEPSDLPALSSELESTKVSGHPDGFSTGRPVSQRVLGPASTGGDVAAGEQPGFAPAGEEEA</sequence>
<proteinExistence type="predicted"/>
<feature type="compositionally biased region" description="Polar residues" evidence="1">
    <location>
        <begin position="1"/>
        <end position="11"/>
    </location>
</feature>
<reference evidence="2 3" key="1">
    <citation type="journal article" date="2010" name="Stand. Genomic Sci.">
        <title>Complete genome sequence of Haliangium ochraceum type strain (SMP-2).</title>
        <authorList>
            <consortium name="US DOE Joint Genome Institute (JGI-PGF)"/>
            <person name="Ivanova N."/>
            <person name="Daum C."/>
            <person name="Lang E."/>
            <person name="Abt B."/>
            <person name="Kopitz M."/>
            <person name="Saunders E."/>
            <person name="Lapidus A."/>
            <person name="Lucas S."/>
            <person name="Glavina Del Rio T."/>
            <person name="Nolan M."/>
            <person name="Tice H."/>
            <person name="Copeland A."/>
            <person name="Cheng J.F."/>
            <person name="Chen F."/>
            <person name="Bruce D."/>
            <person name="Goodwin L."/>
            <person name="Pitluck S."/>
            <person name="Mavromatis K."/>
            <person name="Pati A."/>
            <person name="Mikhailova N."/>
            <person name="Chen A."/>
            <person name="Palaniappan K."/>
            <person name="Land M."/>
            <person name="Hauser L."/>
            <person name="Chang Y.J."/>
            <person name="Jeffries C.D."/>
            <person name="Detter J.C."/>
            <person name="Brettin T."/>
            <person name="Rohde M."/>
            <person name="Goker M."/>
            <person name="Bristow J."/>
            <person name="Markowitz V."/>
            <person name="Eisen J.A."/>
            <person name="Hugenholtz P."/>
            <person name="Kyrpides N.C."/>
            <person name="Klenk H.P."/>
        </authorList>
    </citation>
    <scope>NUCLEOTIDE SEQUENCE [LARGE SCALE GENOMIC DNA]</scope>
    <source>
        <strain evidence="3">DSM 14365 / CIP 107738 / JCM 11303 / AJ 13395 / SMP-2</strain>
    </source>
</reference>
<evidence type="ECO:0000313" key="3">
    <source>
        <dbReference type="Proteomes" id="UP000001880"/>
    </source>
</evidence>
<accession>D0LLQ4</accession>
<dbReference type="AlphaFoldDB" id="D0LLQ4"/>
<dbReference type="EMBL" id="CP001804">
    <property type="protein sequence ID" value="ACY13271.1"/>
    <property type="molecule type" value="Genomic_DNA"/>
</dbReference>
<protein>
    <submittedName>
        <fullName evidence="2">Uncharacterized protein</fullName>
    </submittedName>
</protein>
<dbReference type="KEGG" id="hoh:Hoch_0639"/>
<dbReference type="RefSeq" id="WP_012825898.1">
    <property type="nucleotide sequence ID" value="NC_013440.1"/>
</dbReference>
<dbReference type="Proteomes" id="UP000001880">
    <property type="component" value="Chromosome"/>
</dbReference>
<keyword evidence="3" id="KW-1185">Reference proteome</keyword>